<dbReference type="InterPro" id="IPR041999">
    <property type="entry name" value="Sortase_D_1"/>
</dbReference>
<gene>
    <name evidence="2" type="ORF">H8D24_05670</name>
</gene>
<proteinExistence type="predicted"/>
<dbReference type="AlphaFoldDB" id="A0A8J6P536"/>
<evidence type="ECO:0000256" key="1">
    <source>
        <dbReference type="ARBA" id="ARBA00022801"/>
    </source>
</evidence>
<reference evidence="2 3" key="1">
    <citation type="submission" date="2020-08" db="EMBL/GenBank/DDBJ databases">
        <title>Bridging the membrane lipid divide: bacteria of the FCB group superphylum have the potential to synthesize archaeal ether lipids.</title>
        <authorList>
            <person name="Villanueva L."/>
            <person name="Von Meijenfeldt F.A.B."/>
            <person name="Westbye A.B."/>
            <person name="Yadav S."/>
            <person name="Hopmans E.C."/>
            <person name="Dutilh B.E."/>
            <person name="Sinninghe Damste J.S."/>
        </authorList>
    </citation>
    <scope>NUCLEOTIDE SEQUENCE [LARGE SCALE GENOMIC DNA]</scope>
    <source>
        <strain evidence="2">NIOZ-UU100</strain>
    </source>
</reference>
<dbReference type="Pfam" id="PF04203">
    <property type="entry name" value="Sortase"/>
    <property type="match status" value="1"/>
</dbReference>
<dbReference type="GO" id="GO:0016787">
    <property type="term" value="F:hydrolase activity"/>
    <property type="evidence" value="ECO:0007669"/>
    <property type="project" value="UniProtKB-KW"/>
</dbReference>
<keyword evidence="1 2" id="KW-0378">Hydrolase</keyword>
<organism evidence="2 3">
    <name type="scientific">Candidatus Thiopontia autotrophica</name>
    <dbReference type="NCBI Taxonomy" id="2841688"/>
    <lineage>
        <taxon>Bacteria</taxon>
        <taxon>Pseudomonadati</taxon>
        <taxon>Pseudomonadota</taxon>
        <taxon>Gammaproteobacteria</taxon>
        <taxon>Candidatus Thiopontia</taxon>
    </lineage>
</organism>
<dbReference type="InterPro" id="IPR023365">
    <property type="entry name" value="Sortase_dom-sf"/>
</dbReference>
<dbReference type="Gene3D" id="2.40.260.10">
    <property type="entry name" value="Sortase"/>
    <property type="match status" value="1"/>
</dbReference>
<dbReference type="CDD" id="cd05828">
    <property type="entry name" value="Sortase_D_1"/>
    <property type="match status" value="1"/>
</dbReference>
<protein>
    <submittedName>
        <fullName evidence="2">Class GN sortase</fullName>
        <ecNumber evidence="2">3.4.22.-</ecNumber>
    </submittedName>
</protein>
<dbReference type="NCBIfam" id="TIGR03784">
    <property type="entry name" value="marine_sortase"/>
    <property type="match status" value="1"/>
</dbReference>
<evidence type="ECO:0000313" key="3">
    <source>
        <dbReference type="Proteomes" id="UP000654401"/>
    </source>
</evidence>
<name>A0A8J6P536_9GAMM</name>
<dbReference type="InterPro" id="IPR022445">
    <property type="entry name" value="Sortase_proteobact_type"/>
</dbReference>
<sequence length="188" mass="20537">MRARTVVALLSLAVGGALFGSGLWIQAKAVVAQGLLEFAWSQTVVSGKPFKPWPWADHWPVARLLFSGQDEDYIVLRGDSGSSLAFAPGWNIQSAAPGESGVMMISAHRDTHFRVLERVDVGDEITLINSRGRGDLYRVVALDVVDSRDGQIFSDDRISQLLLVTCYPFNALSSGGPLRYVVRAEMVM</sequence>
<evidence type="ECO:0000313" key="2">
    <source>
        <dbReference type="EMBL" id="MBC8519875.1"/>
    </source>
</evidence>
<dbReference type="EMBL" id="JACNFK010000028">
    <property type="protein sequence ID" value="MBC8519875.1"/>
    <property type="molecule type" value="Genomic_DNA"/>
</dbReference>
<dbReference type="Proteomes" id="UP000654401">
    <property type="component" value="Unassembled WGS sequence"/>
</dbReference>
<comment type="caution">
    <text evidence="2">The sequence shown here is derived from an EMBL/GenBank/DDBJ whole genome shotgun (WGS) entry which is preliminary data.</text>
</comment>
<dbReference type="InterPro" id="IPR005754">
    <property type="entry name" value="Sortase"/>
</dbReference>
<dbReference type="SUPFAM" id="SSF63817">
    <property type="entry name" value="Sortase"/>
    <property type="match status" value="1"/>
</dbReference>
<dbReference type="EC" id="3.4.22.-" evidence="2"/>
<accession>A0A8J6P536</accession>